<sequence length="79" mass="9315">MFNLDGMVNRSKQMKRERQQRLNQLNELVAFNKMLGRKMNVKELTSVIGVSESTLKKYFYDLGYTPVSDYVEFEKGENK</sequence>
<dbReference type="KEGG" id="vg:19735904"/>
<gene>
    <name evidence="1" type="ORF">phiLN25_031</name>
</gene>
<dbReference type="EMBL" id="KC013026">
    <property type="protein sequence ID" value="AFY98400.1"/>
    <property type="molecule type" value="Genomic_DNA"/>
</dbReference>
<accession>A0A059PAL1</accession>
<evidence type="ECO:0000313" key="1">
    <source>
        <dbReference type="EMBL" id="AFY98400.1"/>
    </source>
</evidence>
<protein>
    <submittedName>
        <fullName evidence="1">Uncharacterized protein</fullName>
    </submittedName>
</protein>
<proteinExistence type="predicted"/>
<keyword evidence="2" id="KW-1185">Reference proteome</keyword>
<name>A0A059PAL1_9CAUD</name>
<evidence type="ECO:0000313" key="2">
    <source>
        <dbReference type="Proteomes" id="UP000201442"/>
    </source>
</evidence>
<dbReference type="RefSeq" id="YP_009044791.1">
    <property type="nucleotide sequence ID" value="NC_024386.1"/>
</dbReference>
<reference evidence="1 2" key="1">
    <citation type="journal article" date="2014" name="Int. J. Food Microbiol.">
        <title>Sequence and comparative analysis of Leuconostoc dairy bacteriophages.</title>
        <authorList>
            <person name="Kot W."/>
            <person name="Hansen L.H."/>
            <person name="Neve H."/>
            <person name="Hammer K."/>
            <person name="Jacobsen S."/>
            <person name="Pedersen P.D."/>
            <person name="Sorensen S.J."/>
            <person name="Heller K.J."/>
            <person name="Vogensen F.K."/>
        </authorList>
    </citation>
    <scope>NUCLEOTIDE SEQUENCE [LARGE SCALE GENOMIC DNA]</scope>
</reference>
<dbReference type="Proteomes" id="UP000201442">
    <property type="component" value="Segment"/>
</dbReference>
<organism evidence="1 2">
    <name type="scientific">Leuconostoc phage LN25</name>
    <dbReference type="NCBI Taxonomy" id="1262518"/>
    <lineage>
        <taxon>Viruses</taxon>
        <taxon>Duplodnaviria</taxon>
        <taxon>Heunggongvirae</taxon>
        <taxon>Uroviricota</taxon>
        <taxon>Caudoviricetes</taxon>
        <taxon>Mccleskeyvirinae</taxon>
        <taxon>Unaquatrovirus</taxon>
        <taxon>Unaquatrovirus LN25</taxon>
    </lineage>
</organism>
<dbReference type="OrthoDB" id="21744at10239"/>
<dbReference type="GeneID" id="19735904"/>